<dbReference type="PANTHER" id="PTHR31551">
    <property type="entry name" value="PRE-MRNA-SPLICING FACTOR CWF18"/>
    <property type="match status" value="1"/>
</dbReference>
<dbReference type="Proteomes" id="UP000887226">
    <property type="component" value="Unassembled WGS sequence"/>
</dbReference>
<dbReference type="GO" id="GO:0071014">
    <property type="term" value="C:post-mRNA release spliceosomal complex"/>
    <property type="evidence" value="ECO:0007669"/>
    <property type="project" value="TreeGrafter"/>
</dbReference>
<accession>A0A9P8CGI9</accession>
<dbReference type="PANTHER" id="PTHR31551:SF1">
    <property type="entry name" value="COILED-COIL DOMAIN-CONTAINING PROTEIN 12"/>
    <property type="match status" value="1"/>
</dbReference>
<evidence type="ECO:0000313" key="2">
    <source>
        <dbReference type="EMBL" id="KAG9246284.1"/>
    </source>
</evidence>
<protein>
    <submittedName>
        <fullName evidence="2">Cwf18 pre-mRNA splicing factor-domain-containing protein</fullName>
    </submittedName>
</protein>
<reference evidence="2" key="1">
    <citation type="journal article" date="2021" name="IMA Fungus">
        <title>Genomic characterization of three marine fungi, including Emericellopsis atlantica sp. nov. with signatures of a generalist lifestyle and marine biomass degradation.</title>
        <authorList>
            <person name="Hagestad O.C."/>
            <person name="Hou L."/>
            <person name="Andersen J.H."/>
            <person name="Hansen E.H."/>
            <person name="Altermark B."/>
            <person name="Li C."/>
            <person name="Kuhnert E."/>
            <person name="Cox R.J."/>
            <person name="Crous P.W."/>
            <person name="Spatafora J.W."/>
            <person name="Lail K."/>
            <person name="Amirebrahimi M."/>
            <person name="Lipzen A."/>
            <person name="Pangilinan J."/>
            <person name="Andreopoulos W."/>
            <person name="Hayes R.D."/>
            <person name="Ng V."/>
            <person name="Grigoriev I.V."/>
            <person name="Jackson S.A."/>
            <person name="Sutton T.D.S."/>
            <person name="Dobson A.D.W."/>
            <person name="Rama T."/>
        </authorList>
    </citation>
    <scope>NUCLEOTIDE SEQUENCE</scope>
    <source>
        <strain evidence="2">TRa3180A</strain>
    </source>
</reference>
<evidence type="ECO:0000256" key="1">
    <source>
        <dbReference type="SAM" id="MobiDB-lite"/>
    </source>
</evidence>
<dbReference type="InterPro" id="IPR013169">
    <property type="entry name" value="mRNA_splic_Cwf18-like"/>
</dbReference>
<dbReference type="OrthoDB" id="10261348at2759"/>
<sequence>MSSHRSLTAAADERKARLAKLKSLKRKAPSQEPEESSETHARTPSPPPSPSTEIALTHLSGRNYDPLSKGPKLGFEAPPTLFSSKPTLEEQAEAVAEEVRRKAKEEEEDEKGVDLFTLQPKKPNWDLKRDLERKMEMLGARTDNAVARLVRMRIESAQKTGGGEMGMDGAVLVEGVKLRQRENEDAEMI</sequence>
<comment type="caution">
    <text evidence="2">The sequence shown here is derived from an EMBL/GenBank/DDBJ whole genome shotgun (WGS) entry which is preliminary data.</text>
</comment>
<keyword evidence="3" id="KW-1185">Reference proteome</keyword>
<feature type="region of interest" description="Disordered" evidence="1">
    <location>
        <begin position="1"/>
        <end position="86"/>
    </location>
</feature>
<dbReference type="AlphaFoldDB" id="A0A9P8CGI9"/>
<name>A0A9P8CGI9_9HELO</name>
<proteinExistence type="predicted"/>
<evidence type="ECO:0000313" key="3">
    <source>
        <dbReference type="Proteomes" id="UP000887226"/>
    </source>
</evidence>
<dbReference type="EMBL" id="MU253810">
    <property type="protein sequence ID" value="KAG9246284.1"/>
    <property type="molecule type" value="Genomic_DNA"/>
</dbReference>
<organism evidence="2 3">
    <name type="scientific">Calycina marina</name>
    <dbReference type="NCBI Taxonomy" id="1763456"/>
    <lineage>
        <taxon>Eukaryota</taxon>
        <taxon>Fungi</taxon>
        <taxon>Dikarya</taxon>
        <taxon>Ascomycota</taxon>
        <taxon>Pezizomycotina</taxon>
        <taxon>Leotiomycetes</taxon>
        <taxon>Helotiales</taxon>
        <taxon>Pezizellaceae</taxon>
        <taxon>Calycina</taxon>
    </lineage>
</organism>
<feature type="compositionally biased region" description="Basic residues" evidence="1">
    <location>
        <begin position="17"/>
        <end position="28"/>
    </location>
</feature>
<gene>
    <name evidence="2" type="ORF">BJ878DRAFT_296982</name>
</gene>
<dbReference type="GO" id="GO:0005684">
    <property type="term" value="C:U2-type spliceosomal complex"/>
    <property type="evidence" value="ECO:0007669"/>
    <property type="project" value="TreeGrafter"/>
</dbReference>
<dbReference type="Pfam" id="PF08315">
    <property type="entry name" value="cwf18"/>
    <property type="match status" value="1"/>
</dbReference>